<evidence type="ECO:0000256" key="5">
    <source>
        <dbReference type="ARBA" id="ARBA00023098"/>
    </source>
</evidence>
<dbReference type="PANTHER" id="PTHR43159:SF8">
    <property type="entry name" value="ENOYL-[ACYL-CARRIER-PROTEIN] REDUCTASE [NADH] 2, CHLOROPLASTIC-LIKE"/>
    <property type="match status" value="1"/>
</dbReference>
<dbReference type="EMBL" id="JAXQNO010000003">
    <property type="protein sequence ID" value="KAK4801226.1"/>
    <property type="molecule type" value="Genomic_DNA"/>
</dbReference>
<dbReference type="GO" id="GO:0006633">
    <property type="term" value="P:fatty acid biosynthetic process"/>
    <property type="evidence" value="ECO:0007669"/>
    <property type="project" value="UniProtKB-KW"/>
</dbReference>
<dbReference type="InterPro" id="IPR036291">
    <property type="entry name" value="NAD(P)-bd_dom_sf"/>
</dbReference>
<name>A0AAN7RKE7_TRANT</name>
<organism evidence="7 8">
    <name type="scientific">Trapa natans</name>
    <name type="common">Water chestnut</name>
    <dbReference type="NCBI Taxonomy" id="22666"/>
    <lineage>
        <taxon>Eukaryota</taxon>
        <taxon>Viridiplantae</taxon>
        <taxon>Streptophyta</taxon>
        <taxon>Embryophyta</taxon>
        <taxon>Tracheophyta</taxon>
        <taxon>Spermatophyta</taxon>
        <taxon>Magnoliopsida</taxon>
        <taxon>eudicotyledons</taxon>
        <taxon>Gunneridae</taxon>
        <taxon>Pentapetalae</taxon>
        <taxon>rosids</taxon>
        <taxon>malvids</taxon>
        <taxon>Myrtales</taxon>
        <taxon>Lythraceae</taxon>
        <taxon>Trapa</taxon>
    </lineage>
</organism>
<keyword evidence="4" id="KW-0560">Oxidoreductase</keyword>
<comment type="pathway">
    <text evidence="1">Lipid metabolism.</text>
</comment>
<keyword evidence="8" id="KW-1185">Reference proteome</keyword>
<dbReference type="PANTHER" id="PTHR43159">
    <property type="entry name" value="ENOYL-[ACYL-CARRIER-PROTEIN] REDUCTASE"/>
    <property type="match status" value="1"/>
</dbReference>
<keyword evidence="2" id="KW-0444">Lipid biosynthesis</keyword>
<accession>A0AAN7RKE7</accession>
<keyword evidence="6" id="KW-0275">Fatty acid biosynthesis</keyword>
<dbReference type="GO" id="GO:0004318">
    <property type="term" value="F:enoyl-[acyl-carrier-protein] reductase (NADH) activity"/>
    <property type="evidence" value="ECO:0007669"/>
    <property type="project" value="InterPro"/>
</dbReference>
<proteinExistence type="predicted"/>
<evidence type="ECO:0000313" key="8">
    <source>
        <dbReference type="Proteomes" id="UP001346149"/>
    </source>
</evidence>
<keyword evidence="5" id="KW-0443">Lipid metabolism</keyword>
<evidence type="ECO:0000256" key="1">
    <source>
        <dbReference type="ARBA" id="ARBA00005189"/>
    </source>
</evidence>
<dbReference type="Proteomes" id="UP001346149">
    <property type="component" value="Unassembled WGS sequence"/>
</dbReference>
<reference evidence="7 8" key="1">
    <citation type="journal article" date="2023" name="Hortic Res">
        <title>Pangenome of water caltrop reveals structural variations and asymmetric subgenome divergence after allopolyploidization.</title>
        <authorList>
            <person name="Zhang X."/>
            <person name="Chen Y."/>
            <person name="Wang L."/>
            <person name="Yuan Y."/>
            <person name="Fang M."/>
            <person name="Shi L."/>
            <person name="Lu R."/>
            <person name="Comes H.P."/>
            <person name="Ma Y."/>
            <person name="Chen Y."/>
            <person name="Huang G."/>
            <person name="Zhou Y."/>
            <person name="Zheng Z."/>
            <person name="Qiu Y."/>
        </authorList>
    </citation>
    <scope>NUCLEOTIDE SEQUENCE [LARGE SCALE GENOMIC DNA]</scope>
    <source>
        <strain evidence="7">F231</strain>
    </source>
</reference>
<evidence type="ECO:0008006" key="9">
    <source>
        <dbReference type="Google" id="ProtNLM"/>
    </source>
</evidence>
<evidence type="ECO:0000313" key="7">
    <source>
        <dbReference type="EMBL" id="KAK4801226.1"/>
    </source>
</evidence>
<evidence type="ECO:0000256" key="4">
    <source>
        <dbReference type="ARBA" id="ARBA00023002"/>
    </source>
</evidence>
<dbReference type="Gene3D" id="3.40.50.720">
    <property type="entry name" value="NAD(P)-binding Rossmann-like Domain"/>
    <property type="match status" value="1"/>
</dbReference>
<dbReference type="InterPro" id="IPR014358">
    <property type="entry name" value="Enoyl-ACP_Rdtase_NADH"/>
</dbReference>
<sequence>MRKPMLQSFKTVSIKFERGMPRTMSSTNENRPLPGLPIDLTGKRAFISGVADDNGYGWAIAKSLATAGGATISLMYFASEKIIPGGCYNLSNVLCL</sequence>
<dbReference type="SUPFAM" id="SSF51735">
    <property type="entry name" value="NAD(P)-binding Rossmann-fold domains"/>
    <property type="match status" value="1"/>
</dbReference>
<protein>
    <recommendedName>
        <fullName evidence="9">Enoyl-ACP reductase</fullName>
    </recommendedName>
</protein>
<evidence type="ECO:0000256" key="6">
    <source>
        <dbReference type="ARBA" id="ARBA00023160"/>
    </source>
</evidence>
<gene>
    <name evidence="7" type="ORF">SAY86_021713</name>
</gene>
<evidence type="ECO:0000256" key="2">
    <source>
        <dbReference type="ARBA" id="ARBA00022516"/>
    </source>
</evidence>
<evidence type="ECO:0000256" key="3">
    <source>
        <dbReference type="ARBA" id="ARBA00022832"/>
    </source>
</evidence>
<dbReference type="AlphaFoldDB" id="A0AAN7RKE7"/>
<comment type="caution">
    <text evidence="7">The sequence shown here is derived from an EMBL/GenBank/DDBJ whole genome shotgun (WGS) entry which is preliminary data.</text>
</comment>
<keyword evidence="3" id="KW-0276">Fatty acid metabolism</keyword>